<keyword evidence="1" id="KW-0472">Membrane</keyword>
<gene>
    <name evidence="2" type="ORF">OLEA9_A109491</name>
</gene>
<dbReference type="InterPro" id="IPR038975">
    <property type="entry name" value="THNL"/>
</dbReference>
<dbReference type="Proteomes" id="UP000594638">
    <property type="component" value="Unassembled WGS sequence"/>
</dbReference>
<feature type="transmembrane region" description="Helical" evidence="1">
    <location>
        <begin position="12"/>
        <end position="29"/>
    </location>
</feature>
<evidence type="ECO:0000313" key="2">
    <source>
        <dbReference type="EMBL" id="CAA2963575.1"/>
    </source>
</evidence>
<keyword evidence="1" id="KW-1133">Transmembrane helix</keyword>
<dbReference type="PANTHER" id="PTHR36312:SF2">
    <property type="entry name" value="THIONIN-LIKE PROTEIN"/>
    <property type="match status" value="1"/>
</dbReference>
<keyword evidence="3" id="KW-1185">Reference proteome</keyword>
<keyword evidence="1" id="KW-0812">Transmembrane</keyword>
<sequence length="112" mass="12103">MGRNNSCTRTLVRVMAVMVVVVVVVAIGVNGQSVYACWGGCYNECFLGNGTSGSQRYPCYLKCVNTCMPRTTVDYERFCAVGCSLQICVPLTGGANKDNCFESCTKLCKISN</sequence>
<organism evidence="2 3">
    <name type="scientific">Olea europaea subsp. europaea</name>
    <dbReference type="NCBI Taxonomy" id="158383"/>
    <lineage>
        <taxon>Eukaryota</taxon>
        <taxon>Viridiplantae</taxon>
        <taxon>Streptophyta</taxon>
        <taxon>Embryophyta</taxon>
        <taxon>Tracheophyta</taxon>
        <taxon>Spermatophyta</taxon>
        <taxon>Magnoliopsida</taxon>
        <taxon>eudicotyledons</taxon>
        <taxon>Gunneridae</taxon>
        <taxon>Pentapetalae</taxon>
        <taxon>asterids</taxon>
        <taxon>lamiids</taxon>
        <taxon>Lamiales</taxon>
        <taxon>Oleaceae</taxon>
        <taxon>Oleeae</taxon>
        <taxon>Olea</taxon>
    </lineage>
</organism>
<name>A0A8S0QE86_OLEEU</name>
<dbReference type="OrthoDB" id="1495565at2759"/>
<dbReference type="EMBL" id="CACTIH010001811">
    <property type="protein sequence ID" value="CAA2963575.1"/>
    <property type="molecule type" value="Genomic_DNA"/>
</dbReference>
<proteinExistence type="predicted"/>
<evidence type="ECO:0008006" key="4">
    <source>
        <dbReference type="Google" id="ProtNLM"/>
    </source>
</evidence>
<accession>A0A8S0QE86</accession>
<dbReference type="AlphaFoldDB" id="A0A8S0QE86"/>
<comment type="caution">
    <text evidence="2">The sequence shown here is derived from an EMBL/GenBank/DDBJ whole genome shotgun (WGS) entry which is preliminary data.</text>
</comment>
<protein>
    <recommendedName>
        <fullName evidence="4">Thionin-like protein 2</fullName>
    </recommendedName>
</protein>
<evidence type="ECO:0000256" key="1">
    <source>
        <dbReference type="SAM" id="Phobius"/>
    </source>
</evidence>
<reference evidence="2 3" key="1">
    <citation type="submission" date="2019-12" db="EMBL/GenBank/DDBJ databases">
        <authorList>
            <person name="Alioto T."/>
            <person name="Alioto T."/>
            <person name="Gomez Garrido J."/>
        </authorList>
    </citation>
    <scope>NUCLEOTIDE SEQUENCE [LARGE SCALE GENOMIC DNA]</scope>
</reference>
<dbReference type="Gramene" id="OE9A109491T1">
    <property type="protein sequence ID" value="OE9A109491C1"/>
    <property type="gene ID" value="OE9A109491"/>
</dbReference>
<evidence type="ECO:0000313" key="3">
    <source>
        <dbReference type="Proteomes" id="UP000594638"/>
    </source>
</evidence>
<dbReference type="PANTHER" id="PTHR36312">
    <property type="entry name" value="THIONIN-LIKE PROTEIN 1"/>
    <property type="match status" value="1"/>
</dbReference>